<comment type="caution">
    <text evidence="7">The sequence shown here is derived from an EMBL/GenBank/DDBJ whole genome shotgun (WGS) entry which is preliminary data.</text>
</comment>
<feature type="binding site" evidence="4">
    <location>
        <position position="66"/>
    </location>
    <ligand>
        <name>substrate</name>
    </ligand>
</feature>
<gene>
    <name evidence="7" type="ORF">EDC26_103223</name>
</gene>
<keyword evidence="2 5" id="KW-0479">Metal-binding</keyword>
<dbReference type="InterPro" id="IPR040442">
    <property type="entry name" value="Pyrv_kinase-like_dom_sf"/>
</dbReference>
<organism evidence="7 8">
    <name type="scientific">Paralcaligenes ureilyticus</name>
    <dbReference type="NCBI Taxonomy" id="627131"/>
    <lineage>
        <taxon>Bacteria</taxon>
        <taxon>Pseudomonadati</taxon>
        <taxon>Pseudomonadota</taxon>
        <taxon>Betaproteobacteria</taxon>
        <taxon>Burkholderiales</taxon>
        <taxon>Alcaligenaceae</taxon>
        <taxon>Paralcaligenes</taxon>
    </lineage>
</organism>
<dbReference type="RefSeq" id="WP_132580372.1">
    <property type="nucleotide sequence ID" value="NZ_SMAJ01000003.1"/>
</dbReference>
<keyword evidence="3 5" id="KW-0460">Magnesium</keyword>
<feature type="domain" description="HpcH/HpaI aldolase/citrate lyase" evidence="6">
    <location>
        <begin position="7"/>
        <end position="214"/>
    </location>
</feature>
<comment type="cofactor">
    <cofactor evidence="1">
        <name>Mg(2+)</name>
        <dbReference type="ChEBI" id="CHEBI:18420"/>
    </cofactor>
</comment>
<dbReference type="GO" id="GO:0006107">
    <property type="term" value="P:oxaloacetate metabolic process"/>
    <property type="evidence" value="ECO:0007669"/>
    <property type="project" value="TreeGrafter"/>
</dbReference>
<name>A0A4R3M7Y4_9BURK</name>
<evidence type="ECO:0000256" key="2">
    <source>
        <dbReference type="ARBA" id="ARBA00022723"/>
    </source>
</evidence>
<proteinExistence type="predicted"/>
<keyword evidence="8" id="KW-1185">Reference proteome</keyword>
<dbReference type="AlphaFoldDB" id="A0A4R3M7Y4"/>
<feature type="binding site" evidence="5">
    <location>
        <position position="117"/>
    </location>
    <ligand>
        <name>Mg(2+)</name>
        <dbReference type="ChEBI" id="CHEBI:18420"/>
    </ligand>
</feature>
<dbReference type="InterPro" id="IPR005000">
    <property type="entry name" value="Aldolase/citrate-lyase_domain"/>
</dbReference>
<dbReference type="Pfam" id="PF03328">
    <property type="entry name" value="HpcH_HpaI"/>
    <property type="match status" value="1"/>
</dbReference>
<dbReference type="InterPro" id="IPR015813">
    <property type="entry name" value="Pyrv/PenolPyrv_kinase-like_dom"/>
</dbReference>
<dbReference type="PANTHER" id="PTHR32308:SF10">
    <property type="entry name" value="CITRATE LYASE SUBUNIT BETA"/>
    <property type="match status" value="1"/>
</dbReference>
<dbReference type="OrthoDB" id="348111at2"/>
<reference evidence="7 8" key="1">
    <citation type="submission" date="2019-03" db="EMBL/GenBank/DDBJ databases">
        <title>Genomic Encyclopedia of Type Strains, Phase IV (KMG-IV): sequencing the most valuable type-strain genomes for metagenomic binning, comparative biology and taxonomic classification.</title>
        <authorList>
            <person name="Goeker M."/>
        </authorList>
    </citation>
    <scope>NUCLEOTIDE SEQUENCE [LARGE SCALE GENOMIC DNA]</scope>
    <source>
        <strain evidence="7 8">DSM 24591</strain>
    </source>
</reference>
<dbReference type="Gene3D" id="3.20.20.60">
    <property type="entry name" value="Phosphoenolpyruvate-binding domains"/>
    <property type="match status" value="1"/>
</dbReference>
<evidence type="ECO:0000256" key="3">
    <source>
        <dbReference type="ARBA" id="ARBA00022842"/>
    </source>
</evidence>
<dbReference type="Proteomes" id="UP000295525">
    <property type="component" value="Unassembled WGS sequence"/>
</dbReference>
<evidence type="ECO:0000313" key="8">
    <source>
        <dbReference type="Proteomes" id="UP000295525"/>
    </source>
</evidence>
<dbReference type="InterPro" id="IPR011206">
    <property type="entry name" value="Citrate_lyase_beta/mcl1/mcl2"/>
</dbReference>
<feature type="binding site" evidence="4">
    <location>
        <position position="117"/>
    </location>
    <ligand>
        <name>substrate</name>
    </ligand>
</feature>
<dbReference type="EMBL" id="SMAJ01000003">
    <property type="protein sequence ID" value="TCT09604.1"/>
    <property type="molecule type" value="Genomic_DNA"/>
</dbReference>
<keyword evidence="7" id="KW-0456">Lyase</keyword>
<evidence type="ECO:0000313" key="7">
    <source>
        <dbReference type="EMBL" id="TCT09604.1"/>
    </source>
</evidence>
<dbReference type="GO" id="GO:0000287">
    <property type="term" value="F:magnesium ion binding"/>
    <property type="evidence" value="ECO:0007669"/>
    <property type="project" value="TreeGrafter"/>
</dbReference>
<evidence type="ECO:0000256" key="5">
    <source>
        <dbReference type="PIRSR" id="PIRSR015582-2"/>
    </source>
</evidence>
<accession>A0A4R3M7Y4</accession>
<protein>
    <submittedName>
        <fullName evidence="7">(S)-citramalyl-CoA lyase</fullName>
    </submittedName>
</protein>
<dbReference type="SUPFAM" id="SSF51621">
    <property type="entry name" value="Phosphoenolpyruvate/pyruvate domain"/>
    <property type="match status" value="1"/>
</dbReference>
<evidence type="ECO:0000256" key="4">
    <source>
        <dbReference type="PIRSR" id="PIRSR015582-1"/>
    </source>
</evidence>
<dbReference type="GO" id="GO:0016829">
    <property type="term" value="F:lyase activity"/>
    <property type="evidence" value="ECO:0007669"/>
    <property type="project" value="UniProtKB-KW"/>
</dbReference>
<sequence length="273" mass="29550">MLDHILRTALFVPASRPERIPKALACQADRVIVDLEDAIQADAKAAARQHIASFAANYPASQILVRVNDATTPWFEEDLALCRTLPSIIGIVLPKAETGQQIQHAAATGKRVMPIIESARGADNLAEICHEKGVSRIAFGNLDFSLDLGLDTGSSGAAIVLNHVRCQLVLQSRLAGIAAPLYGVWPDIKDETGLIHTAQLAKGMGFSGLLCIHPLQVVTVNAVFSATAKEIEWAERVLKIVQETGTAVFKLDGEMVDMPVIERARRIVQQRQP</sequence>
<dbReference type="PANTHER" id="PTHR32308">
    <property type="entry name" value="LYASE BETA SUBUNIT, PUTATIVE (AFU_ORTHOLOGUE AFUA_4G13030)-RELATED"/>
    <property type="match status" value="1"/>
</dbReference>
<evidence type="ECO:0000259" key="6">
    <source>
        <dbReference type="Pfam" id="PF03328"/>
    </source>
</evidence>
<feature type="binding site" evidence="5">
    <location>
        <position position="143"/>
    </location>
    <ligand>
        <name>Mg(2+)</name>
        <dbReference type="ChEBI" id="CHEBI:18420"/>
    </ligand>
</feature>
<dbReference type="PIRSF" id="PIRSF015582">
    <property type="entry name" value="Cit_lyase_B"/>
    <property type="match status" value="1"/>
</dbReference>
<evidence type="ECO:0000256" key="1">
    <source>
        <dbReference type="ARBA" id="ARBA00001946"/>
    </source>
</evidence>